<dbReference type="InterPro" id="IPR041687">
    <property type="entry name" value="HTH_46"/>
</dbReference>
<accession>A0A411WN75</accession>
<dbReference type="RefSeq" id="WP_130592560.1">
    <property type="nucleotide sequence ID" value="NZ_CP034752.1"/>
</dbReference>
<evidence type="ECO:0000313" key="3">
    <source>
        <dbReference type="Proteomes" id="UP000293154"/>
    </source>
</evidence>
<reference evidence="2 3" key="1">
    <citation type="submission" date="2019-03" db="EMBL/GenBank/DDBJ databases">
        <title>Pragia sp. nov. isolated from the gut tract of Carduelis flavirostris.</title>
        <authorList>
            <person name="Ge Y."/>
        </authorList>
    </citation>
    <scope>NUCLEOTIDE SEQUENCE [LARGE SCALE GENOMIC DNA]</scope>
    <source>
        <strain evidence="2 3">CF-458</strain>
    </source>
</reference>
<organism evidence="2 3">
    <name type="scientific">Limnobaculum zhutongyuii</name>
    <dbReference type="NCBI Taxonomy" id="2498113"/>
    <lineage>
        <taxon>Bacteria</taxon>
        <taxon>Pseudomonadati</taxon>
        <taxon>Pseudomonadota</taxon>
        <taxon>Gammaproteobacteria</taxon>
        <taxon>Enterobacterales</taxon>
        <taxon>Budviciaceae</taxon>
        <taxon>Limnobaculum</taxon>
    </lineage>
</organism>
<dbReference type="EMBL" id="CP034752">
    <property type="protein sequence ID" value="QBH97628.1"/>
    <property type="molecule type" value="Genomic_DNA"/>
</dbReference>
<proteinExistence type="predicted"/>
<dbReference type="Proteomes" id="UP000293154">
    <property type="component" value="Chromosome"/>
</dbReference>
<dbReference type="KEGG" id="prag:EKN56_15180"/>
<dbReference type="Gene3D" id="2.60.120.10">
    <property type="entry name" value="Jelly Rolls"/>
    <property type="match status" value="1"/>
</dbReference>
<evidence type="ECO:0000313" key="2">
    <source>
        <dbReference type="EMBL" id="QBH97628.1"/>
    </source>
</evidence>
<feature type="domain" description="IprA winged helix-turn-helix" evidence="1">
    <location>
        <begin position="137"/>
        <end position="203"/>
    </location>
</feature>
<name>A0A411WN75_9GAMM</name>
<evidence type="ECO:0000259" key="1">
    <source>
        <dbReference type="Pfam" id="PF15977"/>
    </source>
</evidence>
<keyword evidence="3" id="KW-1185">Reference proteome</keyword>
<dbReference type="Pfam" id="PF15977">
    <property type="entry name" value="HTH_46"/>
    <property type="match status" value="1"/>
</dbReference>
<gene>
    <name evidence="2" type="ORF">EKN56_15180</name>
</gene>
<sequence>MPDIFPDYIKHLQLVMDAFIKSDKIKKMTIPKGNKYLTTNDVHCVQEGFFSIYMKQGERLLAYYEGQAIFGLTNHYTNPIYFYIKPSKTSTIYTLTTEEAQRIITEQNLYQSVNYILANNMTKFFHMYEETIAPNNYAFIRLLLLDLNQTSDDVKSTVTVASYIIKRSGLSRSYVMLVLSELRKGGYIQMENGKLIGITSLPQKF</sequence>
<dbReference type="InterPro" id="IPR014710">
    <property type="entry name" value="RmlC-like_jellyroll"/>
</dbReference>
<dbReference type="AlphaFoldDB" id="A0A411WN75"/>
<protein>
    <recommendedName>
        <fullName evidence="1">IprA winged helix-turn-helix domain-containing protein</fullName>
    </recommendedName>
</protein>
<dbReference type="OrthoDB" id="6504476at2"/>